<protein>
    <submittedName>
        <fullName evidence="2">Uncharacterized protein</fullName>
    </submittedName>
</protein>
<accession>A0A5J9TYE5</accession>
<comment type="caution">
    <text evidence="2">The sequence shown here is derived from an EMBL/GenBank/DDBJ whole genome shotgun (WGS) entry which is preliminary data.</text>
</comment>
<feature type="region of interest" description="Disordered" evidence="1">
    <location>
        <begin position="41"/>
        <end position="70"/>
    </location>
</feature>
<evidence type="ECO:0000313" key="2">
    <source>
        <dbReference type="EMBL" id="TVU15721.1"/>
    </source>
</evidence>
<evidence type="ECO:0000256" key="1">
    <source>
        <dbReference type="SAM" id="MobiDB-lite"/>
    </source>
</evidence>
<organism evidence="2 3">
    <name type="scientific">Eragrostis curvula</name>
    <name type="common">weeping love grass</name>
    <dbReference type="NCBI Taxonomy" id="38414"/>
    <lineage>
        <taxon>Eukaryota</taxon>
        <taxon>Viridiplantae</taxon>
        <taxon>Streptophyta</taxon>
        <taxon>Embryophyta</taxon>
        <taxon>Tracheophyta</taxon>
        <taxon>Spermatophyta</taxon>
        <taxon>Magnoliopsida</taxon>
        <taxon>Liliopsida</taxon>
        <taxon>Poales</taxon>
        <taxon>Poaceae</taxon>
        <taxon>PACMAD clade</taxon>
        <taxon>Chloridoideae</taxon>
        <taxon>Eragrostideae</taxon>
        <taxon>Eragrostidinae</taxon>
        <taxon>Eragrostis</taxon>
    </lineage>
</organism>
<dbReference type="AlphaFoldDB" id="A0A5J9TYE5"/>
<proteinExistence type="predicted"/>
<gene>
    <name evidence="2" type="ORF">EJB05_39259</name>
</gene>
<sequence>MGKRRLQSQRRKAAAWAGNSWRWQVAATAGDRQGFKIHFPNPLLKHGPEQAEQARERNSVVAGCGAESLP</sequence>
<dbReference type="EMBL" id="RWGY01000031">
    <property type="protein sequence ID" value="TVU15721.1"/>
    <property type="molecule type" value="Genomic_DNA"/>
</dbReference>
<reference evidence="2 3" key="1">
    <citation type="journal article" date="2019" name="Sci. Rep.">
        <title>A high-quality genome of Eragrostis curvula grass provides insights into Poaceae evolution and supports new strategies to enhance forage quality.</title>
        <authorList>
            <person name="Carballo J."/>
            <person name="Santos B.A.C.M."/>
            <person name="Zappacosta D."/>
            <person name="Garbus I."/>
            <person name="Selva J.P."/>
            <person name="Gallo C.A."/>
            <person name="Diaz A."/>
            <person name="Albertini E."/>
            <person name="Caccamo M."/>
            <person name="Echenique V."/>
        </authorList>
    </citation>
    <scope>NUCLEOTIDE SEQUENCE [LARGE SCALE GENOMIC DNA]</scope>
    <source>
        <strain evidence="3">cv. Victoria</strain>
        <tissue evidence="2">Leaf</tissue>
    </source>
</reference>
<keyword evidence="3" id="KW-1185">Reference proteome</keyword>
<evidence type="ECO:0000313" key="3">
    <source>
        <dbReference type="Proteomes" id="UP000324897"/>
    </source>
</evidence>
<dbReference type="Proteomes" id="UP000324897">
    <property type="component" value="Unassembled WGS sequence"/>
</dbReference>
<feature type="compositionally biased region" description="Basic and acidic residues" evidence="1">
    <location>
        <begin position="46"/>
        <end position="58"/>
    </location>
</feature>
<name>A0A5J9TYE5_9POAL</name>
<dbReference type="Gramene" id="TVU15721">
    <property type="protein sequence ID" value="TVU15721"/>
    <property type="gene ID" value="EJB05_39259"/>
</dbReference>